<protein>
    <submittedName>
        <fullName evidence="2">MORN repeat variant</fullName>
    </submittedName>
</protein>
<feature type="transmembrane region" description="Helical" evidence="1">
    <location>
        <begin position="341"/>
        <end position="360"/>
    </location>
</feature>
<evidence type="ECO:0000313" key="3">
    <source>
        <dbReference type="Proteomes" id="UP000250086"/>
    </source>
</evidence>
<dbReference type="AlphaFoldDB" id="A0A2X0V5U8"/>
<dbReference type="InterPro" id="IPR011652">
    <property type="entry name" value="MORN_2"/>
</dbReference>
<accession>A0A2X0V5U8</accession>
<sequence length="582" mass="67230">MIEFEKYLGESVIEEFLDCLNVEAHDLSALDLDFVILKAKEFGFIESYELSRLDESDIVYLFIAEMICAFDNNKEALIPLRANFVNIKNFTTTKKAKQELLYALYNLQNGVIGGRDRTLIIKWRNQGLSALWHNHVDRLITHLKSIHETDDYFSSDRNYLQSVIDDVSNPNSSLDDGKKHVFTRRSLFISIALLCSFFICIALLASIQKLSVQSQRFYLNFIGSDAIAVVTHTRMLHNNMVLSPNEHLYRHIVTFITASGQEVIGSIDHVYDYRQVPAVGSQIWVVYERENPYNLTLRSPYVNAYKVIAYLVICLVVLGFVMLVLRFFVLNYVKSQTIKSVMSFCVLTIAIFAATYIFIFENRYIFYRFVGARPLSEFSYVESRLVKKSNGRAYTGLVKTQYGAQTLISSYRSGRLEGLSVSYEKDIIRMLGNYTDGYLNGMYIRYDSTGSPLEYALYEHGRKNGFYREYDEFSDKIVYEGIYQKGLKEGAFRTFYTDGKIRKVERYKHDMLNGTVLEFYRNGQVKNELNYDNGVLNGRCQSFDENGIPTVDVYIKNGMYFGTFVHDIEDLKQNPMPTVLLE</sequence>
<evidence type="ECO:0000313" key="2">
    <source>
        <dbReference type="EMBL" id="SPT69849.1"/>
    </source>
</evidence>
<dbReference type="SUPFAM" id="SSF82185">
    <property type="entry name" value="Histone H3 K4-specific methyltransferase SET7/9 N-terminal domain"/>
    <property type="match status" value="2"/>
</dbReference>
<keyword evidence="1" id="KW-0472">Membrane</keyword>
<reference evidence="2 3" key="1">
    <citation type="submission" date="2018-06" db="EMBL/GenBank/DDBJ databases">
        <authorList>
            <consortium name="Pathogen Informatics"/>
            <person name="Doyle S."/>
        </authorList>
    </citation>
    <scope>NUCLEOTIDE SEQUENCE [LARGE SCALE GENOMIC DNA]</scope>
    <source>
        <strain evidence="2 3">NCTC13093</strain>
    </source>
</reference>
<dbReference type="Proteomes" id="UP000250086">
    <property type="component" value="Unassembled WGS sequence"/>
</dbReference>
<keyword evidence="1" id="KW-0812">Transmembrane</keyword>
<dbReference type="Gene3D" id="2.20.110.10">
    <property type="entry name" value="Histone H3 K4-specific methyltransferase SET7/9 N-terminal domain"/>
    <property type="match status" value="2"/>
</dbReference>
<dbReference type="Pfam" id="PF07661">
    <property type="entry name" value="MORN_2"/>
    <property type="match status" value="2"/>
</dbReference>
<dbReference type="RefSeq" id="WP_113743986.1">
    <property type="nucleotide sequence ID" value="NZ_UAPV01000001.1"/>
</dbReference>
<dbReference type="EMBL" id="UAPV01000001">
    <property type="protein sequence ID" value="SPT69849.1"/>
    <property type="molecule type" value="Genomic_DNA"/>
</dbReference>
<keyword evidence="1" id="KW-1133">Transmembrane helix</keyword>
<gene>
    <name evidence="2" type="ORF">NCTC13093_01236</name>
</gene>
<feature type="transmembrane region" description="Helical" evidence="1">
    <location>
        <begin position="187"/>
        <end position="205"/>
    </location>
</feature>
<keyword evidence="3" id="KW-1185">Reference proteome</keyword>
<name>A0A2X0V5U8_9GAMM</name>
<organism evidence="2 3">
    <name type="scientific">Anaerobiospirillum thomasii</name>
    <dbReference type="NCBI Taxonomy" id="179995"/>
    <lineage>
        <taxon>Bacteria</taxon>
        <taxon>Pseudomonadati</taxon>
        <taxon>Pseudomonadota</taxon>
        <taxon>Gammaproteobacteria</taxon>
        <taxon>Aeromonadales</taxon>
        <taxon>Succinivibrionaceae</taxon>
        <taxon>Anaerobiospirillum</taxon>
    </lineage>
</organism>
<evidence type="ECO:0000256" key="1">
    <source>
        <dbReference type="SAM" id="Phobius"/>
    </source>
</evidence>
<feature type="transmembrane region" description="Helical" evidence="1">
    <location>
        <begin position="307"/>
        <end position="329"/>
    </location>
</feature>
<proteinExistence type="predicted"/>